<dbReference type="PANTHER" id="PTHR20974:SF0">
    <property type="entry name" value="UPF0585 PROTEIN CG18661"/>
    <property type="match status" value="1"/>
</dbReference>
<dbReference type="CDD" id="cd02440">
    <property type="entry name" value="AdoMet_MTases"/>
    <property type="match status" value="1"/>
</dbReference>
<name>A0ABT0E6B5_9GAMM</name>
<dbReference type="RefSeq" id="WP_246950323.1">
    <property type="nucleotide sequence ID" value="NZ_JALKII010000003.1"/>
</dbReference>
<dbReference type="Pfam" id="PF06080">
    <property type="entry name" value="DUF938"/>
    <property type="match status" value="1"/>
</dbReference>
<dbReference type="Proteomes" id="UP001165524">
    <property type="component" value="Unassembled WGS sequence"/>
</dbReference>
<dbReference type="EMBL" id="JALKII010000003">
    <property type="protein sequence ID" value="MCK0537273.1"/>
    <property type="molecule type" value="Genomic_DNA"/>
</dbReference>
<sequence>MNKPYSAACDNNRGPILEVLARHLTAPATVLELGSGTGQHAAWLPAQLPHLHWQPSDLPANLPGIAAWLREAALPNVAAPIELDMAAPWPELPFDHLFTANTFHIAASESVAAAISQAGQRLPTNGLFVVYGPFNYDGDFTSESNARFDAWLRQQDPASGLRDHTWVTERMQAAALTQIADYAMPANNRTLVFRKC</sequence>
<accession>A0ABT0E6B5</accession>
<dbReference type="InterPro" id="IPR010342">
    <property type="entry name" value="DUF938"/>
</dbReference>
<dbReference type="GO" id="GO:0008168">
    <property type="term" value="F:methyltransferase activity"/>
    <property type="evidence" value="ECO:0007669"/>
    <property type="project" value="UniProtKB-KW"/>
</dbReference>
<dbReference type="SUPFAM" id="SSF53335">
    <property type="entry name" value="S-adenosyl-L-methionine-dependent methyltransferases"/>
    <property type="match status" value="1"/>
</dbReference>
<keyword evidence="2" id="KW-1185">Reference proteome</keyword>
<dbReference type="Gene3D" id="3.40.50.150">
    <property type="entry name" value="Vaccinia Virus protein VP39"/>
    <property type="match status" value="1"/>
</dbReference>
<organism evidence="1 2">
    <name type="scientific">Alcanivorax quisquiliarum</name>
    <dbReference type="NCBI Taxonomy" id="2933565"/>
    <lineage>
        <taxon>Bacteria</taxon>
        <taxon>Pseudomonadati</taxon>
        <taxon>Pseudomonadota</taxon>
        <taxon>Gammaproteobacteria</taxon>
        <taxon>Oceanospirillales</taxon>
        <taxon>Alcanivoracaceae</taxon>
        <taxon>Alcanivorax</taxon>
    </lineage>
</organism>
<gene>
    <name evidence="1" type="ORF">MU846_06070</name>
</gene>
<keyword evidence="1" id="KW-0489">Methyltransferase</keyword>
<reference evidence="1" key="1">
    <citation type="submission" date="2022-04" db="EMBL/GenBank/DDBJ databases">
        <title>Alcanivorax sp. CY1518 draft genome sequence.</title>
        <authorList>
            <person name="Zhao G."/>
            <person name="An M."/>
        </authorList>
    </citation>
    <scope>NUCLEOTIDE SEQUENCE</scope>
    <source>
        <strain evidence="1">CY1518</strain>
    </source>
</reference>
<evidence type="ECO:0000313" key="2">
    <source>
        <dbReference type="Proteomes" id="UP001165524"/>
    </source>
</evidence>
<evidence type="ECO:0000313" key="1">
    <source>
        <dbReference type="EMBL" id="MCK0537273.1"/>
    </source>
</evidence>
<keyword evidence="1" id="KW-0808">Transferase</keyword>
<dbReference type="PANTHER" id="PTHR20974">
    <property type="entry name" value="UPF0585 PROTEIN CG18661"/>
    <property type="match status" value="1"/>
</dbReference>
<dbReference type="InterPro" id="IPR029063">
    <property type="entry name" value="SAM-dependent_MTases_sf"/>
</dbReference>
<dbReference type="GO" id="GO:0032259">
    <property type="term" value="P:methylation"/>
    <property type="evidence" value="ECO:0007669"/>
    <property type="project" value="UniProtKB-KW"/>
</dbReference>
<protein>
    <submittedName>
        <fullName evidence="1">Class I SAM-dependent methyltransferase</fullName>
    </submittedName>
</protein>
<proteinExistence type="predicted"/>
<comment type="caution">
    <text evidence="1">The sequence shown here is derived from an EMBL/GenBank/DDBJ whole genome shotgun (WGS) entry which is preliminary data.</text>
</comment>